<dbReference type="EMBL" id="JACVVK020000205">
    <property type="protein sequence ID" value="KAK7484734.1"/>
    <property type="molecule type" value="Genomic_DNA"/>
</dbReference>
<dbReference type="Gene3D" id="2.60.120.260">
    <property type="entry name" value="Galactose-binding domain-like"/>
    <property type="match status" value="1"/>
</dbReference>
<dbReference type="PANTHER" id="PTHR24043:SF8">
    <property type="entry name" value="EGF-LIKE DOMAIN-CONTAINING PROTEIN"/>
    <property type="match status" value="1"/>
</dbReference>
<evidence type="ECO:0008006" key="4">
    <source>
        <dbReference type="Google" id="ProtNLM"/>
    </source>
</evidence>
<gene>
    <name evidence="2" type="ORF">BaRGS_00024019</name>
</gene>
<dbReference type="InterPro" id="IPR008979">
    <property type="entry name" value="Galactose-bd-like_sf"/>
</dbReference>
<proteinExistence type="predicted"/>
<keyword evidence="1" id="KW-0245">EGF-like domain</keyword>
<reference evidence="2 3" key="1">
    <citation type="journal article" date="2023" name="Sci. Data">
        <title>Genome assembly of the Korean intertidal mud-creeper Batillaria attramentaria.</title>
        <authorList>
            <person name="Patra A.K."/>
            <person name="Ho P.T."/>
            <person name="Jun S."/>
            <person name="Lee S.J."/>
            <person name="Kim Y."/>
            <person name="Won Y.J."/>
        </authorList>
    </citation>
    <scope>NUCLEOTIDE SEQUENCE [LARGE SCALE GENOMIC DNA]</scope>
    <source>
        <strain evidence="2">Wonlab-2016</strain>
    </source>
</reference>
<name>A0ABD0KC63_9CAEN</name>
<evidence type="ECO:0000313" key="3">
    <source>
        <dbReference type="Proteomes" id="UP001519460"/>
    </source>
</evidence>
<comment type="caution">
    <text evidence="2">The sequence shown here is derived from an EMBL/GenBank/DDBJ whole genome shotgun (WGS) entry which is preliminary data.</text>
</comment>
<protein>
    <recommendedName>
        <fullName evidence="4">EGF-like domain-containing protein</fullName>
    </recommendedName>
</protein>
<dbReference type="InterPro" id="IPR042635">
    <property type="entry name" value="MEGF10/SREC1/2-like"/>
</dbReference>
<keyword evidence="3" id="KW-1185">Reference proteome</keyword>
<organism evidence="2 3">
    <name type="scientific">Batillaria attramentaria</name>
    <dbReference type="NCBI Taxonomy" id="370345"/>
    <lineage>
        <taxon>Eukaryota</taxon>
        <taxon>Metazoa</taxon>
        <taxon>Spiralia</taxon>
        <taxon>Lophotrochozoa</taxon>
        <taxon>Mollusca</taxon>
        <taxon>Gastropoda</taxon>
        <taxon>Caenogastropoda</taxon>
        <taxon>Sorbeoconcha</taxon>
        <taxon>Cerithioidea</taxon>
        <taxon>Batillariidae</taxon>
        <taxon>Batillaria</taxon>
    </lineage>
</organism>
<sequence length="287" mass="31292">ICSESGRFGPGCEYQCHCRNVSACDQTYGYCENGGCESRFAGAACQYTDLAYNQSTTGDLELEFGETSLAVDGDNNTCFVAGRQLNSVWSVELQELSRVHTISVQIVKTSASAQDLEVTVHGKDDNSEDDDDGIVATPSASRSEDMRLYYHLPHPAKASRVQIRTVGNDTSLSLCDVNVFGDCQVEDHYKWLCDTKCGCERPDETCDRLWGTCSVFGCRAGWTGNKCQQACSHGSYGFNCSGRCSVRCFRSSCDATSGECTTCVVGRTGKYCEDHTDAVILGWLLIS</sequence>
<dbReference type="PANTHER" id="PTHR24043">
    <property type="entry name" value="SCAVENGER RECEPTOR CLASS F"/>
    <property type="match status" value="1"/>
</dbReference>
<evidence type="ECO:0000313" key="2">
    <source>
        <dbReference type="EMBL" id="KAK7484734.1"/>
    </source>
</evidence>
<dbReference type="Proteomes" id="UP001519460">
    <property type="component" value="Unassembled WGS sequence"/>
</dbReference>
<dbReference type="SUPFAM" id="SSF49785">
    <property type="entry name" value="Galactose-binding domain-like"/>
    <property type="match status" value="1"/>
</dbReference>
<feature type="non-terminal residue" evidence="2">
    <location>
        <position position="1"/>
    </location>
</feature>
<evidence type="ECO:0000256" key="1">
    <source>
        <dbReference type="ARBA" id="ARBA00022536"/>
    </source>
</evidence>
<dbReference type="AlphaFoldDB" id="A0ABD0KC63"/>
<accession>A0ABD0KC63</accession>